<organism evidence="1 2">
    <name type="scientific">Caerostris extrusa</name>
    <name type="common">Bark spider</name>
    <name type="synonym">Caerostris bankana</name>
    <dbReference type="NCBI Taxonomy" id="172846"/>
    <lineage>
        <taxon>Eukaryota</taxon>
        <taxon>Metazoa</taxon>
        <taxon>Ecdysozoa</taxon>
        <taxon>Arthropoda</taxon>
        <taxon>Chelicerata</taxon>
        <taxon>Arachnida</taxon>
        <taxon>Araneae</taxon>
        <taxon>Araneomorphae</taxon>
        <taxon>Entelegynae</taxon>
        <taxon>Araneoidea</taxon>
        <taxon>Araneidae</taxon>
        <taxon>Caerostris</taxon>
    </lineage>
</organism>
<dbReference type="Proteomes" id="UP001054945">
    <property type="component" value="Unassembled WGS sequence"/>
</dbReference>
<protein>
    <submittedName>
        <fullName evidence="1">Uncharacterized protein</fullName>
    </submittedName>
</protein>
<comment type="caution">
    <text evidence="1">The sequence shown here is derived from an EMBL/GenBank/DDBJ whole genome shotgun (WGS) entry which is preliminary data.</text>
</comment>
<keyword evidence="2" id="KW-1185">Reference proteome</keyword>
<reference evidence="1 2" key="1">
    <citation type="submission" date="2021-06" db="EMBL/GenBank/DDBJ databases">
        <title>Caerostris extrusa draft genome.</title>
        <authorList>
            <person name="Kono N."/>
            <person name="Arakawa K."/>
        </authorList>
    </citation>
    <scope>NUCLEOTIDE SEQUENCE [LARGE SCALE GENOMIC DNA]</scope>
</reference>
<dbReference type="EMBL" id="BPLR01000208">
    <property type="protein sequence ID" value="GIY92931.1"/>
    <property type="molecule type" value="Genomic_DNA"/>
</dbReference>
<accession>A0AAV4XCF5</accession>
<proteinExistence type="predicted"/>
<gene>
    <name evidence="1" type="ORF">CEXT_506251</name>
</gene>
<evidence type="ECO:0000313" key="1">
    <source>
        <dbReference type="EMBL" id="GIY92931.1"/>
    </source>
</evidence>
<evidence type="ECO:0000313" key="2">
    <source>
        <dbReference type="Proteomes" id="UP001054945"/>
    </source>
</evidence>
<name>A0AAV4XCF5_CAEEX</name>
<sequence>MNELYYNHKAELATQNQLKTSQINVAFDKYNTNVILSSQHDLIHIPQLDGMFDIESGSNPVKQGTVKLNPKSCGKRIKRTSLQENERFKHDLKNYYGERNDFRNNTASSLTSLQTENNALLKSKELQRKFKFRL</sequence>
<dbReference type="AlphaFoldDB" id="A0AAV4XCF5"/>